<evidence type="ECO:0000259" key="5">
    <source>
        <dbReference type="Pfam" id="PF13901"/>
    </source>
</evidence>
<dbReference type="OrthoDB" id="1918044at2759"/>
<organism evidence="6 7">
    <name type="scientific">Euroglyphus maynei</name>
    <name type="common">Mayne's house dust mite</name>
    <dbReference type="NCBI Taxonomy" id="6958"/>
    <lineage>
        <taxon>Eukaryota</taxon>
        <taxon>Metazoa</taxon>
        <taxon>Ecdysozoa</taxon>
        <taxon>Arthropoda</taxon>
        <taxon>Chelicerata</taxon>
        <taxon>Arachnida</taxon>
        <taxon>Acari</taxon>
        <taxon>Acariformes</taxon>
        <taxon>Sarcoptiformes</taxon>
        <taxon>Astigmata</taxon>
        <taxon>Psoroptidia</taxon>
        <taxon>Analgoidea</taxon>
        <taxon>Pyroglyphidae</taxon>
        <taxon>Pyroglyphinae</taxon>
        <taxon>Euroglyphus</taxon>
    </lineage>
</organism>
<evidence type="ECO:0000313" key="7">
    <source>
        <dbReference type="Proteomes" id="UP000194236"/>
    </source>
</evidence>
<dbReference type="GO" id="GO:0008270">
    <property type="term" value="F:zinc ion binding"/>
    <property type="evidence" value="ECO:0007669"/>
    <property type="project" value="UniProtKB-KW"/>
</dbReference>
<keyword evidence="4" id="KW-0862">Zinc</keyword>
<dbReference type="EMBL" id="MUJZ01057655">
    <property type="protein sequence ID" value="OTF72145.1"/>
    <property type="molecule type" value="Genomic_DNA"/>
</dbReference>
<evidence type="ECO:0000256" key="1">
    <source>
        <dbReference type="ARBA" id="ARBA00022723"/>
    </source>
</evidence>
<dbReference type="InterPro" id="IPR025258">
    <property type="entry name" value="RH_dom"/>
</dbReference>
<keyword evidence="1" id="KW-0479">Metal-binding</keyword>
<keyword evidence="3" id="KW-0863">Zinc-finger</keyword>
<keyword evidence="2" id="KW-0677">Repeat</keyword>
<dbReference type="PANTHER" id="PTHR12326:SF3">
    <property type="entry name" value="DIFFERENTIALLY EXPRESSED IN FDCP 8 HOMOLOG"/>
    <property type="match status" value="1"/>
</dbReference>
<sequence>MNDIAIIPARVIHNWDFQPQPVARVSLQIISYLRNKSFHYDRAVLINLVEINPMLYGLVDELIQIKVSNQILS</sequence>
<name>A0A1Y3AYC0_EURMA</name>
<comment type="caution">
    <text evidence="6">The sequence shown here is derived from an EMBL/GenBank/DDBJ whole genome shotgun (WGS) entry which is preliminary data.</text>
</comment>
<evidence type="ECO:0000256" key="2">
    <source>
        <dbReference type="ARBA" id="ARBA00022737"/>
    </source>
</evidence>
<proteinExistence type="predicted"/>
<dbReference type="PANTHER" id="PTHR12326">
    <property type="entry name" value="PLECKSTRIN HOMOLOGY DOMAIN CONTAINING PROTEIN"/>
    <property type="match status" value="1"/>
</dbReference>
<evidence type="ECO:0000313" key="6">
    <source>
        <dbReference type="EMBL" id="OTF72145.1"/>
    </source>
</evidence>
<accession>A0A1Y3AYC0</accession>
<reference evidence="6 7" key="1">
    <citation type="submission" date="2017-03" db="EMBL/GenBank/DDBJ databases">
        <title>Genome Survey of Euroglyphus maynei.</title>
        <authorList>
            <person name="Arlian L.G."/>
            <person name="Morgan M.S."/>
            <person name="Rider S.D."/>
        </authorList>
    </citation>
    <scope>NUCLEOTIDE SEQUENCE [LARGE SCALE GENOMIC DNA]</scope>
    <source>
        <strain evidence="6">Arlian Lab</strain>
        <tissue evidence="6">Whole body</tissue>
    </source>
</reference>
<dbReference type="Pfam" id="PF13901">
    <property type="entry name" value="RH_dom"/>
    <property type="match status" value="1"/>
</dbReference>
<protein>
    <recommendedName>
        <fullName evidence="5">Rubicon Homology domain-containing protein</fullName>
    </recommendedName>
</protein>
<keyword evidence="7" id="KW-1185">Reference proteome</keyword>
<dbReference type="InterPro" id="IPR051366">
    <property type="entry name" value="DEF8"/>
</dbReference>
<gene>
    <name evidence="6" type="ORF">BLA29_014302</name>
</gene>
<feature type="domain" description="Rubicon Homology" evidence="5">
    <location>
        <begin position="2"/>
        <end position="70"/>
    </location>
</feature>
<evidence type="ECO:0000256" key="3">
    <source>
        <dbReference type="ARBA" id="ARBA00022771"/>
    </source>
</evidence>
<dbReference type="Proteomes" id="UP000194236">
    <property type="component" value="Unassembled WGS sequence"/>
</dbReference>
<dbReference type="AlphaFoldDB" id="A0A1Y3AYC0"/>
<evidence type="ECO:0000256" key="4">
    <source>
        <dbReference type="ARBA" id="ARBA00022833"/>
    </source>
</evidence>